<dbReference type="CDD" id="cd01427">
    <property type="entry name" value="HAD_like"/>
    <property type="match status" value="1"/>
</dbReference>
<dbReference type="GO" id="GO:0005829">
    <property type="term" value="C:cytosol"/>
    <property type="evidence" value="ECO:0007669"/>
    <property type="project" value="TreeGrafter"/>
</dbReference>
<dbReference type="Gene3D" id="3.40.50.1000">
    <property type="entry name" value="HAD superfamily/HAD-like"/>
    <property type="match status" value="1"/>
</dbReference>
<sequence length="227" mass="25316">MTSTKVLILDFDNCVALDERTGKGSEEIKDEAWFPVFPEYERGALHVVLEESKKKVVGGKGDRADIAKDVLIHFGFTGADIADEVIKRCTRFNEVIQEGIKNISLSQGWKEALAELQKRIPLYLNTATPRETVLESLHALGVASFFKAVYGRPGTKVENINKICAAEGVLPQKILFVDDQMGGWEAAKETNVQFVGMHTARNTLWHNTPQPFPIIHSLKELVPMLAR</sequence>
<dbReference type="InterPro" id="IPR050155">
    <property type="entry name" value="HAD-like_hydrolase_sf"/>
</dbReference>
<reference evidence="1 2" key="1">
    <citation type="journal article" date="2016" name="Nat. Commun.">
        <title>Thousands of microbial genomes shed light on interconnected biogeochemical processes in an aquifer system.</title>
        <authorList>
            <person name="Anantharaman K."/>
            <person name="Brown C.T."/>
            <person name="Hug L.A."/>
            <person name="Sharon I."/>
            <person name="Castelle C.J."/>
            <person name="Probst A.J."/>
            <person name="Thomas B.C."/>
            <person name="Singh A."/>
            <person name="Wilkins M.J."/>
            <person name="Karaoz U."/>
            <person name="Brodie E.L."/>
            <person name="Williams K.H."/>
            <person name="Hubbard S.S."/>
            <person name="Banfield J.F."/>
        </authorList>
    </citation>
    <scope>NUCLEOTIDE SEQUENCE [LARGE SCALE GENOMIC DNA]</scope>
</reference>
<evidence type="ECO:0000313" key="1">
    <source>
        <dbReference type="EMBL" id="OGG72004.1"/>
    </source>
</evidence>
<comment type="caution">
    <text evidence="1">The sequence shown here is derived from an EMBL/GenBank/DDBJ whole genome shotgun (WGS) entry which is preliminary data.</text>
</comment>
<dbReference type="STRING" id="1798508.A3A35_01270"/>
<protein>
    <recommendedName>
        <fullName evidence="3">HAD family hydrolase</fullName>
    </recommendedName>
</protein>
<evidence type="ECO:0008006" key="3">
    <source>
        <dbReference type="Google" id="ProtNLM"/>
    </source>
</evidence>
<dbReference type="SUPFAM" id="SSF56784">
    <property type="entry name" value="HAD-like"/>
    <property type="match status" value="1"/>
</dbReference>
<dbReference type="EMBL" id="MFLV01000004">
    <property type="protein sequence ID" value="OGG72004.1"/>
    <property type="molecule type" value="Genomic_DNA"/>
</dbReference>
<dbReference type="AlphaFoldDB" id="A0A1F6EEB1"/>
<name>A0A1F6EEB1_9BACT</name>
<dbReference type="InterPro" id="IPR036412">
    <property type="entry name" value="HAD-like_sf"/>
</dbReference>
<dbReference type="InterPro" id="IPR041492">
    <property type="entry name" value="HAD_2"/>
</dbReference>
<dbReference type="GO" id="GO:0008967">
    <property type="term" value="F:phosphoglycolate phosphatase activity"/>
    <property type="evidence" value="ECO:0007669"/>
    <property type="project" value="TreeGrafter"/>
</dbReference>
<dbReference type="Pfam" id="PF13419">
    <property type="entry name" value="HAD_2"/>
    <property type="match status" value="1"/>
</dbReference>
<dbReference type="GO" id="GO:0006281">
    <property type="term" value="P:DNA repair"/>
    <property type="evidence" value="ECO:0007669"/>
    <property type="project" value="TreeGrafter"/>
</dbReference>
<dbReference type="InterPro" id="IPR023214">
    <property type="entry name" value="HAD_sf"/>
</dbReference>
<evidence type="ECO:0000313" key="2">
    <source>
        <dbReference type="Proteomes" id="UP000179115"/>
    </source>
</evidence>
<dbReference type="PANTHER" id="PTHR43434">
    <property type="entry name" value="PHOSPHOGLYCOLATE PHOSPHATASE"/>
    <property type="match status" value="1"/>
</dbReference>
<accession>A0A1F6EEB1</accession>
<dbReference type="PANTHER" id="PTHR43434:SF1">
    <property type="entry name" value="PHOSPHOGLYCOLATE PHOSPHATASE"/>
    <property type="match status" value="1"/>
</dbReference>
<gene>
    <name evidence="1" type="ORF">A3A35_01270</name>
</gene>
<dbReference type="Proteomes" id="UP000179115">
    <property type="component" value="Unassembled WGS sequence"/>
</dbReference>
<organism evidence="1 2">
    <name type="scientific">Candidatus Kaiserbacteria bacterium RIFCSPLOWO2_01_FULL_51_21</name>
    <dbReference type="NCBI Taxonomy" id="1798508"/>
    <lineage>
        <taxon>Bacteria</taxon>
        <taxon>Candidatus Kaiseribacteriota</taxon>
    </lineage>
</organism>
<proteinExistence type="predicted"/>